<name>A0ABW6YF93_9ACTN</name>
<keyword evidence="3" id="KW-1133">Transmembrane helix</keyword>
<dbReference type="Pfam" id="PF04140">
    <property type="entry name" value="ICMT"/>
    <property type="match status" value="1"/>
</dbReference>
<reference evidence="5 6" key="1">
    <citation type="submission" date="2024-10" db="EMBL/GenBank/DDBJ databases">
        <title>The Natural Products Discovery Center: Release of the First 8490 Sequenced Strains for Exploring Actinobacteria Biosynthetic Diversity.</title>
        <authorList>
            <person name="Kalkreuter E."/>
            <person name="Kautsar S.A."/>
            <person name="Yang D."/>
            <person name="Bader C.D."/>
            <person name="Teijaro C.N."/>
            <person name="Fluegel L."/>
            <person name="Davis C.M."/>
            <person name="Simpson J.R."/>
            <person name="Lauterbach L."/>
            <person name="Steele A.D."/>
            <person name="Gui C."/>
            <person name="Meng S."/>
            <person name="Li G."/>
            <person name="Viehrig K."/>
            <person name="Ye F."/>
            <person name="Su P."/>
            <person name="Kiefer A.F."/>
            <person name="Nichols A."/>
            <person name="Cepeda A.J."/>
            <person name="Yan W."/>
            <person name="Fan B."/>
            <person name="Jiang Y."/>
            <person name="Adhikari A."/>
            <person name="Zheng C.-J."/>
            <person name="Schuster L."/>
            <person name="Cowan T.M."/>
            <person name="Smanski M.J."/>
            <person name="Chevrette M.G."/>
            <person name="De Carvalho L.P.S."/>
            <person name="Shen B."/>
        </authorList>
    </citation>
    <scope>NUCLEOTIDE SEQUENCE [LARGE SCALE GENOMIC DNA]</scope>
    <source>
        <strain evidence="5 6">NPDC015755</strain>
    </source>
</reference>
<protein>
    <submittedName>
        <fullName evidence="5">Isoprenylcysteine carboxyl methyltransferase family protein</fullName>
    </submittedName>
</protein>
<proteinExistence type="predicted"/>
<dbReference type="InterPro" id="IPR052527">
    <property type="entry name" value="Metal_cation-efflux_comp"/>
</dbReference>
<sequence>MTPYAVLVLLVIAERFAELAVARRNDAWSRARGGLEHGGGHYPTMVALHAALLLGCLVEPWAADRPFLPLLGWPALVLTLAAQGLRWWCISTLGPRWHTRVLIVPGLPLVTSGPYRYLRHPNYVAVVVEGLALPLVHTAWVTALGFSLLNAALLTVRIRCENDALAPARSLSSPGAAP</sequence>
<gene>
    <name evidence="5" type="ORF">ACF05T_20765</name>
</gene>
<keyword evidence="5" id="KW-0808">Transferase</keyword>
<keyword evidence="2" id="KW-0812">Transmembrane</keyword>
<comment type="subcellular location">
    <subcellularLocation>
        <location evidence="1">Membrane</location>
        <topology evidence="1">Multi-pass membrane protein</topology>
    </subcellularLocation>
</comment>
<dbReference type="PANTHER" id="PTHR43847">
    <property type="entry name" value="BLL3993 PROTEIN"/>
    <property type="match status" value="1"/>
</dbReference>
<dbReference type="GO" id="GO:0032259">
    <property type="term" value="P:methylation"/>
    <property type="evidence" value="ECO:0007669"/>
    <property type="project" value="UniProtKB-KW"/>
</dbReference>
<evidence type="ECO:0000313" key="6">
    <source>
        <dbReference type="Proteomes" id="UP001603013"/>
    </source>
</evidence>
<evidence type="ECO:0000256" key="1">
    <source>
        <dbReference type="ARBA" id="ARBA00004141"/>
    </source>
</evidence>
<dbReference type="PANTHER" id="PTHR43847:SF1">
    <property type="entry name" value="BLL3993 PROTEIN"/>
    <property type="match status" value="1"/>
</dbReference>
<keyword evidence="6" id="KW-1185">Reference proteome</keyword>
<evidence type="ECO:0000256" key="3">
    <source>
        <dbReference type="ARBA" id="ARBA00022989"/>
    </source>
</evidence>
<dbReference type="GO" id="GO:0008168">
    <property type="term" value="F:methyltransferase activity"/>
    <property type="evidence" value="ECO:0007669"/>
    <property type="project" value="UniProtKB-KW"/>
</dbReference>
<dbReference type="RefSeq" id="WP_391935683.1">
    <property type="nucleotide sequence ID" value="NZ_JBIBSM010000010.1"/>
</dbReference>
<keyword evidence="5" id="KW-0489">Methyltransferase</keyword>
<evidence type="ECO:0000313" key="5">
    <source>
        <dbReference type="EMBL" id="MFF8278513.1"/>
    </source>
</evidence>
<keyword evidence="4" id="KW-0472">Membrane</keyword>
<evidence type="ECO:0000256" key="4">
    <source>
        <dbReference type="ARBA" id="ARBA00023136"/>
    </source>
</evidence>
<accession>A0ABW6YF93</accession>
<comment type="caution">
    <text evidence="5">The sequence shown here is derived from an EMBL/GenBank/DDBJ whole genome shotgun (WGS) entry which is preliminary data.</text>
</comment>
<organism evidence="5 6">
    <name type="scientific">Streptomyces lateritius</name>
    <dbReference type="NCBI Taxonomy" id="67313"/>
    <lineage>
        <taxon>Bacteria</taxon>
        <taxon>Bacillati</taxon>
        <taxon>Actinomycetota</taxon>
        <taxon>Actinomycetes</taxon>
        <taxon>Kitasatosporales</taxon>
        <taxon>Streptomycetaceae</taxon>
        <taxon>Streptomyces</taxon>
    </lineage>
</organism>
<dbReference type="EMBL" id="JBIBSM010000010">
    <property type="protein sequence ID" value="MFF8278513.1"/>
    <property type="molecule type" value="Genomic_DNA"/>
</dbReference>
<evidence type="ECO:0000256" key="2">
    <source>
        <dbReference type="ARBA" id="ARBA00022692"/>
    </source>
</evidence>
<dbReference type="InterPro" id="IPR007269">
    <property type="entry name" value="ICMT_MeTrfase"/>
</dbReference>
<dbReference type="Gene3D" id="1.20.120.1630">
    <property type="match status" value="1"/>
</dbReference>
<dbReference type="Proteomes" id="UP001603013">
    <property type="component" value="Unassembled WGS sequence"/>
</dbReference>